<dbReference type="EMBL" id="JAZAVJ010000064">
    <property type="protein sequence ID" value="KAK7416789.1"/>
    <property type="molecule type" value="Genomic_DNA"/>
</dbReference>
<organism evidence="3 4">
    <name type="scientific">Neonectria punicea</name>
    <dbReference type="NCBI Taxonomy" id="979145"/>
    <lineage>
        <taxon>Eukaryota</taxon>
        <taxon>Fungi</taxon>
        <taxon>Dikarya</taxon>
        <taxon>Ascomycota</taxon>
        <taxon>Pezizomycotina</taxon>
        <taxon>Sordariomycetes</taxon>
        <taxon>Hypocreomycetidae</taxon>
        <taxon>Hypocreales</taxon>
        <taxon>Nectriaceae</taxon>
        <taxon>Neonectria</taxon>
    </lineage>
</organism>
<feature type="compositionally biased region" description="Low complexity" evidence="2">
    <location>
        <begin position="386"/>
        <end position="397"/>
    </location>
</feature>
<evidence type="ECO:0000256" key="2">
    <source>
        <dbReference type="SAM" id="MobiDB-lite"/>
    </source>
</evidence>
<gene>
    <name evidence="3" type="primary">ATG28</name>
    <name evidence="3" type="ORF">QQX98_004982</name>
</gene>
<name>A0ABR1H6Y5_9HYPO</name>
<accession>A0ABR1H6Y5</accession>
<feature type="region of interest" description="Disordered" evidence="2">
    <location>
        <begin position="1"/>
        <end position="31"/>
    </location>
</feature>
<protein>
    <submittedName>
        <fullName evidence="3">Autophagy protein 28</fullName>
    </submittedName>
</protein>
<sequence length="419" mass="46958">MASSLYVPPRSTPDGNVIPVRQPTSGKPLGLQSARAGLHRSMAALSELKAEEDVHLDTALAQRKEVLAYLDKMSGRRDNIYTELHALEEDDQEPLALELRELGAERESLDQEIRLMEEKLVGMRNRRRWVRDKMEDVKNQRESGLSGYRAAGRDIDAEVRELLRRPPITPLDPEAIKQSAVGGSETIESPGGLDFLRLRPERRTAEMARSWWEAEITILERRKAQILEDREALAEGARIWSEVTKYVADFESTLRELIRSGQHDKDDDVATPHQEAIDDQLAQMDSVVEELEQRLQLAEGKHWNLLICAISAELEAFVEAQGLLKATLGAPDEESQLLAGSSHSTAHKDKAEVSNHEDEDHNEESDNEVPADLLVSRFEEHDHDVPLSSPRSSDLPSQGAGEHNDVPPEFLAEHGSQLN</sequence>
<feature type="compositionally biased region" description="Acidic residues" evidence="2">
    <location>
        <begin position="360"/>
        <end position="369"/>
    </location>
</feature>
<feature type="coiled-coil region" evidence="1">
    <location>
        <begin position="99"/>
        <end position="126"/>
    </location>
</feature>
<comment type="caution">
    <text evidence="3">The sequence shown here is derived from an EMBL/GenBank/DDBJ whole genome shotgun (WGS) entry which is preliminary data.</text>
</comment>
<evidence type="ECO:0000313" key="4">
    <source>
        <dbReference type="Proteomes" id="UP001498476"/>
    </source>
</evidence>
<feature type="region of interest" description="Disordered" evidence="2">
    <location>
        <begin position="335"/>
        <end position="419"/>
    </location>
</feature>
<keyword evidence="1" id="KW-0175">Coiled coil</keyword>
<proteinExistence type="predicted"/>
<feature type="compositionally biased region" description="Basic and acidic residues" evidence="2">
    <location>
        <begin position="346"/>
        <end position="359"/>
    </location>
</feature>
<evidence type="ECO:0000313" key="3">
    <source>
        <dbReference type="EMBL" id="KAK7416789.1"/>
    </source>
</evidence>
<feature type="coiled-coil region" evidence="1">
    <location>
        <begin position="274"/>
        <end position="301"/>
    </location>
</feature>
<evidence type="ECO:0000256" key="1">
    <source>
        <dbReference type="SAM" id="Coils"/>
    </source>
</evidence>
<reference evidence="3 4" key="1">
    <citation type="journal article" date="2025" name="Microbiol. Resour. Announc.">
        <title>Draft genome sequences for Neonectria magnoliae and Neonectria punicea, canker pathogens of Liriodendron tulipifera and Acer saccharum in West Virginia.</title>
        <authorList>
            <person name="Petronek H.M."/>
            <person name="Kasson M.T."/>
            <person name="Metheny A.M."/>
            <person name="Stauder C.M."/>
            <person name="Lovett B."/>
            <person name="Lynch S.C."/>
            <person name="Garnas J.R."/>
            <person name="Kasson L.R."/>
            <person name="Stajich J.E."/>
        </authorList>
    </citation>
    <scope>NUCLEOTIDE SEQUENCE [LARGE SCALE GENOMIC DNA]</scope>
    <source>
        <strain evidence="3 4">NRRL 64653</strain>
    </source>
</reference>
<keyword evidence="4" id="KW-1185">Reference proteome</keyword>
<dbReference type="Proteomes" id="UP001498476">
    <property type="component" value="Unassembled WGS sequence"/>
</dbReference>